<evidence type="ECO:0000313" key="2">
    <source>
        <dbReference type="EMBL" id="UQC78542.1"/>
    </source>
</evidence>
<dbReference type="RefSeq" id="XP_049140179.1">
    <property type="nucleotide sequence ID" value="XM_049283036.1"/>
</dbReference>
<dbReference type="AlphaFoldDB" id="A0A9Q8SLB7"/>
<dbReference type="Proteomes" id="UP000830671">
    <property type="component" value="Chromosome 2"/>
</dbReference>
<sequence>MTRGQRHRFRAPATTEPVHVRWAGQGATDRVEPQPAAHRLQQARRKHNTPQRPKFPVPSRNRPSANYRPLYLALWVRTGVGLTEHTSHLSSRLRCDVPVCRLLNGFDLGSAPSPGHDAGGLSLALADVGIPNKLVQSQCCAAGTSAYALHQSTLFKLGHQTNQCTSGPRGANGAQGAGAASMSKLVRIRHTYEDERQTTLSFPHVDCLDNEMLG</sequence>
<organism evidence="2 3">
    <name type="scientific">Colletotrichum lupini</name>
    <dbReference type="NCBI Taxonomy" id="145971"/>
    <lineage>
        <taxon>Eukaryota</taxon>
        <taxon>Fungi</taxon>
        <taxon>Dikarya</taxon>
        <taxon>Ascomycota</taxon>
        <taxon>Pezizomycotina</taxon>
        <taxon>Sordariomycetes</taxon>
        <taxon>Hypocreomycetidae</taxon>
        <taxon>Glomerellales</taxon>
        <taxon>Glomerellaceae</taxon>
        <taxon>Colletotrichum</taxon>
        <taxon>Colletotrichum acutatum species complex</taxon>
    </lineage>
</organism>
<gene>
    <name evidence="2" type="ORF">CLUP02_04019</name>
</gene>
<keyword evidence="3" id="KW-1185">Reference proteome</keyword>
<dbReference type="EMBL" id="CP019474">
    <property type="protein sequence ID" value="UQC78542.1"/>
    <property type="molecule type" value="Genomic_DNA"/>
</dbReference>
<evidence type="ECO:0000256" key="1">
    <source>
        <dbReference type="SAM" id="MobiDB-lite"/>
    </source>
</evidence>
<accession>A0A9Q8SLB7</accession>
<dbReference type="GeneID" id="73338046"/>
<reference evidence="2" key="1">
    <citation type="journal article" date="2021" name="Mol. Plant Microbe Interact.">
        <title>Complete Genome Sequence of the Plant-Pathogenic Fungus Colletotrichum lupini.</title>
        <authorList>
            <person name="Baroncelli R."/>
            <person name="Pensec F."/>
            <person name="Da Lio D."/>
            <person name="Boufleur T."/>
            <person name="Vicente I."/>
            <person name="Sarrocco S."/>
            <person name="Picot A."/>
            <person name="Baraldi E."/>
            <person name="Sukno S."/>
            <person name="Thon M."/>
            <person name="Le Floch G."/>
        </authorList>
    </citation>
    <scope>NUCLEOTIDE SEQUENCE</scope>
    <source>
        <strain evidence="2">IMI 504893</strain>
    </source>
</reference>
<proteinExistence type="predicted"/>
<dbReference type="KEGG" id="clup:CLUP02_04019"/>
<feature type="region of interest" description="Disordered" evidence="1">
    <location>
        <begin position="24"/>
        <end position="62"/>
    </location>
</feature>
<name>A0A9Q8SLB7_9PEZI</name>
<evidence type="ECO:0000313" key="3">
    <source>
        <dbReference type="Proteomes" id="UP000830671"/>
    </source>
</evidence>
<protein>
    <submittedName>
        <fullName evidence="2">Uncharacterized protein</fullName>
    </submittedName>
</protein>